<dbReference type="OrthoDB" id="9809173at2"/>
<dbReference type="Gene3D" id="1.10.3720.10">
    <property type="entry name" value="MetI-like"/>
    <property type="match status" value="1"/>
</dbReference>
<dbReference type="SUPFAM" id="SSF161098">
    <property type="entry name" value="MetI-like"/>
    <property type="match status" value="1"/>
</dbReference>
<keyword evidence="4 7" id="KW-0812">Transmembrane</keyword>
<feature type="domain" description="ABC transmembrane type-1" evidence="8">
    <location>
        <begin position="73"/>
        <end position="287"/>
    </location>
</feature>
<evidence type="ECO:0000259" key="8">
    <source>
        <dbReference type="PROSITE" id="PS50928"/>
    </source>
</evidence>
<feature type="transmembrane region" description="Helical" evidence="7">
    <location>
        <begin position="78"/>
        <end position="98"/>
    </location>
</feature>
<keyword evidence="5 7" id="KW-1133">Transmembrane helix</keyword>
<evidence type="ECO:0000256" key="1">
    <source>
        <dbReference type="ARBA" id="ARBA00004651"/>
    </source>
</evidence>
<keyword evidence="3" id="KW-1003">Cell membrane</keyword>
<reference evidence="9 10" key="1">
    <citation type="journal article" date="2013" name="Front. Microbiol.">
        <title>Comparative genomic analyses of the cyanobacterium, Lyngbya aestuarii BL J, a powerful hydrogen producer.</title>
        <authorList>
            <person name="Kothari A."/>
            <person name="Vaughn M."/>
            <person name="Garcia-Pichel F."/>
        </authorList>
    </citation>
    <scope>NUCLEOTIDE SEQUENCE [LARGE SCALE GENOMIC DNA]</scope>
    <source>
        <strain evidence="9 10">BL J</strain>
    </source>
</reference>
<keyword evidence="6 7" id="KW-0472">Membrane</keyword>
<sequence>MKQKDIEQQEKRTGWLLILPALLVLALVFIYPIARAFWLSFFRENLGTQLEPIFSGFYNYNRLLGDGRFWQSLWNTSVFTVISITIELVLGMGIALVLNQSFRGRGFVRTSALIPWALPTAVMGLAWAWIFNGQYGVVNDLLQRLGLMETSITWLGDPTRAMFALIVAEVWKTTPFISILLLAGLQSISVDLYEAHSIDGANPFQSFRQITLPLLMPQIIIALLFRFAQAFGVFDLIQVMTGGGPAGSTETVSIYIYATVRRYLDFGYGAALVVVTFLLLVTAVVIAAFLLSKSRVNLTGGQ</sequence>
<name>U7QHE1_9CYAN</name>
<feature type="transmembrane region" description="Helical" evidence="7">
    <location>
        <begin position="110"/>
        <end position="130"/>
    </location>
</feature>
<comment type="similarity">
    <text evidence="7">Belongs to the binding-protein-dependent transport system permease family.</text>
</comment>
<feature type="transmembrane region" description="Helical" evidence="7">
    <location>
        <begin position="214"/>
        <end position="234"/>
    </location>
</feature>
<dbReference type="GO" id="GO:0055085">
    <property type="term" value="P:transmembrane transport"/>
    <property type="evidence" value="ECO:0007669"/>
    <property type="project" value="InterPro"/>
</dbReference>
<comment type="subcellular location">
    <subcellularLocation>
        <location evidence="1 7">Cell membrane</location>
        <topology evidence="1 7">Multi-pass membrane protein</topology>
    </subcellularLocation>
</comment>
<keyword evidence="2 7" id="KW-0813">Transport</keyword>
<dbReference type="EMBL" id="AUZM01000036">
    <property type="protein sequence ID" value="ERT06470.1"/>
    <property type="molecule type" value="Genomic_DNA"/>
</dbReference>
<keyword evidence="10" id="KW-1185">Reference proteome</keyword>
<dbReference type="GO" id="GO:0005886">
    <property type="term" value="C:plasma membrane"/>
    <property type="evidence" value="ECO:0007669"/>
    <property type="project" value="UniProtKB-SubCell"/>
</dbReference>
<dbReference type="CDD" id="cd06261">
    <property type="entry name" value="TM_PBP2"/>
    <property type="match status" value="1"/>
</dbReference>
<dbReference type="InterPro" id="IPR035906">
    <property type="entry name" value="MetI-like_sf"/>
</dbReference>
<gene>
    <name evidence="9" type="ORF">M595_3590</name>
</gene>
<evidence type="ECO:0000256" key="6">
    <source>
        <dbReference type="ARBA" id="ARBA00023136"/>
    </source>
</evidence>
<proteinExistence type="inferred from homology"/>
<dbReference type="PANTHER" id="PTHR43005">
    <property type="entry name" value="BLR7065 PROTEIN"/>
    <property type="match status" value="1"/>
</dbReference>
<evidence type="ECO:0000256" key="7">
    <source>
        <dbReference type="RuleBase" id="RU363032"/>
    </source>
</evidence>
<accession>U7QHE1</accession>
<comment type="caution">
    <text evidence="9">The sequence shown here is derived from an EMBL/GenBank/DDBJ whole genome shotgun (WGS) entry which is preliminary data.</text>
</comment>
<dbReference type="PATRIC" id="fig|1348334.3.peg.3473"/>
<feature type="transmembrane region" description="Helical" evidence="7">
    <location>
        <begin position="12"/>
        <end position="34"/>
    </location>
</feature>
<protein>
    <submittedName>
        <fullName evidence="9">Binding--dependent transport system inner membrane component family protein</fullName>
    </submittedName>
</protein>
<evidence type="ECO:0000256" key="4">
    <source>
        <dbReference type="ARBA" id="ARBA00022692"/>
    </source>
</evidence>
<evidence type="ECO:0000313" key="10">
    <source>
        <dbReference type="Proteomes" id="UP000017127"/>
    </source>
</evidence>
<evidence type="ECO:0000256" key="2">
    <source>
        <dbReference type="ARBA" id="ARBA00022448"/>
    </source>
</evidence>
<dbReference type="Pfam" id="PF00528">
    <property type="entry name" value="BPD_transp_1"/>
    <property type="match status" value="1"/>
</dbReference>
<dbReference type="InterPro" id="IPR000515">
    <property type="entry name" value="MetI-like"/>
</dbReference>
<organism evidence="9 10">
    <name type="scientific">Lyngbya aestuarii BL J</name>
    <dbReference type="NCBI Taxonomy" id="1348334"/>
    <lineage>
        <taxon>Bacteria</taxon>
        <taxon>Bacillati</taxon>
        <taxon>Cyanobacteriota</taxon>
        <taxon>Cyanophyceae</taxon>
        <taxon>Oscillatoriophycideae</taxon>
        <taxon>Oscillatoriales</taxon>
        <taxon>Microcoleaceae</taxon>
        <taxon>Lyngbya</taxon>
    </lineage>
</organism>
<dbReference type="PROSITE" id="PS50928">
    <property type="entry name" value="ABC_TM1"/>
    <property type="match status" value="1"/>
</dbReference>
<dbReference type="PANTHER" id="PTHR43005:SF2">
    <property type="entry name" value="INTEGRAL MEMBRANE SUGAR TRANSPORT PROTEIN"/>
    <property type="match status" value="1"/>
</dbReference>
<evidence type="ECO:0000256" key="3">
    <source>
        <dbReference type="ARBA" id="ARBA00022475"/>
    </source>
</evidence>
<dbReference type="AlphaFoldDB" id="U7QHE1"/>
<evidence type="ECO:0000256" key="5">
    <source>
        <dbReference type="ARBA" id="ARBA00022989"/>
    </source>
</evidence>
<dbReference type="Proteomes" id="UP000017127">
    <property type="component" value="Unassembled WGS sequence"/>
</dbReference>
<evidence type="ECO:0000313" key="9">
    <source>
        <dbReference type="EMBL" id="ERT06470.1"/>
    </source>
</evidence>
<dbReference type="RefSeq" id="WP_023067309.1">
    <property type="nucleotide sequence ID" value="NZ_AUZM01000036.1"/>
</dbReference>
<feature type="transmembrane region" description="Helical" evidence="7">
    <location>
        <begin position="266"/>
        <end position="291"/>
    </location>
</feature>